<comment type="caution">
    <text evidence="1">The sequence shown here is derived from an EMBL/GenBank/DDBJ whole genome shotgun (WGS) entry which is preliminary data.</text>
</comment>
<keyword evidence="2" id="KW-1185">Reference proteome</keyword>
<evidence type="ECO:0000313" key="2">
    <source>
        <dbReference type="Proteomes" id="UP000239549"/>
    </source>
</evidence>
<protein>
    <recommendedName>
        <fullName evidence="3">Phage protein</fullName>
    </recommendedName>
</protein>
<gene>
    <name evidence="1" type="ORF">DCCM_3251</name>
</gene>
<accession>A0A2L2XCS3</accession>
<name>A0A2L2XCS3_9FIRM</name>
<evidence type="ECO:0000313" key="1">
    <source>
        <dbReference type="EMBL" id="GBF34139.1"/>
    </source>
</evidence>
<dbReference type="Proteomes" id="UP000239549">
    <property type="component" value="Unassembled WGS sequence"/>
</dbReference>
<sequence>MYCAAEKLRETNELLADAEMFPDEKITPAITKAQARIDTVLSKRYKTPLAAPVPGIIESITQDMAVGFVLADNFASRPSQELISLSNQYLKRAEADLLNAVNEMLLDGLPGIELTQNPNSTGQPAMRTTTPGKSPVEAMLGQW</sequence>
<dbReference type="Pfam" id="PF07030">
    <property type="entry name" value="Phage_Mu_Gp36"/>
    <property type="match status" value="1"/>
</dbReference>
<dbReference type="EMBL" id="BFAV01000127">
    <property type="protein sequence ID" value="GBF34139.1"/>
    <property type="molecule type" value="Genomic_DNA"/>
</dbReference>
<evidence type="ECO:0008006" key="3">
    <source>
        <dbReference type="Google" id="ProtNLM"/>
    </source>
</evidence>
<organism evidence="1 2">
    <name type="scientific">Desulfocucumis palustris</name>
    <dbReference type="NCBI Taxonomy" id="1898651"/>
    <lineage>
        <taxon>Bacteria</taxon>
        <taxon>Bacillati</taxon>
        <taxon>Bacillota</taxon>
        <taxon>Clostridia</taxon>
        <taxon>Eubacteriales</taxon>
        <taxon>Desulfocucumaceae</taxon>
        <taxon>Desulfocucumis</taxon>
    </lineage>
</organism>
<dbReference type="InterPro" id="IPR009752">
    <property type="entry name" value="Phage_Mu_GpJ"/>
</dbReference>
<reference evidence="2" key="1">
    <citation type="submission" date="2018-02" db="EMBL/GenBank/DDBJ databases">
        <title>Genome sequence of Desulfocucumis palustris strain NAW-5.</title>
        <authorList>
            <person name="Watanabe M."/>
            <person name="Kojima H."/>
            <person name="Fukui M."/>
        </authorList>
    </citation>
    <scope>NUCLEOTIDE SEQUENCE [LARGE SCALE GENOMIC DNA]</scope>
    <source>
        <strain evidence="2">NAW-5</strain>
    </source>
</reference>
<dbReference type="OrthoDB" id="1808495at2"/>
<dbReference type="AlphaFoldDB" id="A0A2L2XCS3"/>
<dbReference type="RefSeq" id="WP_104372436.1">
    <property type="nucleotide sequence ID" value="NZ_BFAV01000127.1"/>
</dbReference>
<proteinExistence type="predicted"/>